<feature type="domain" description="BHLH" evidence="7">
    <location>
        <begin position="82"/>
        <end position="131"/>
    </location>
</feature>
<dbReference type="PANTHER" id="PTHR11514">
    <property type="entry name" value="MYC"/>
    <property type="match status" value="1"/>
</dbReference>
<feature type="region of interest" description="Disordered" evidence="6">
    <location>
        <begin position="46"/>
        <end position="91"/>
    </location>
</feature>
<evidence type="ECO:0000256" key="5">
    <source>
        <dbReference type="SAM" id="Coils"/>
    </source>
</evidence>
<comment type="subcellular location">
    <subcellularLocation>
        <location evidence="4">Nucleus</location>
    </subcellularLocation>
</comment>
<keyword evidence="5" id="KW-0175">Coiled coil</keyword>
<dbReference type="PANTHER" id="PTHR11514:SF129">
    <property type="entry name" value="TRANSCRIPTION FACTOR"/>
    <property type="match status" value="1"/>
</dbReference>
<sequence>MDELFFTTASGSPSPAPSLFSAVDGSRGQQVVGLVSCEIPEQWLADGAAASMSSDPPPPSSSPAAKKKRGPKPGWSSRKTEDDVLSHVEAERQRRDKLNRRFCDLRAAVPTVSRMDKASLLADATAYITELRGRVEKLEAEAKQAMAKAAVVAQHKEESNNKLEVRMVGRDAAALRLTTTAEAARHAPARLMEALRLLDLAVQHAAVCRAGGVTVQDAVVDVPAGPLQDVAWLRAALLHRLQGNDSRTFSQINY</sequence>
<dbReference type="SMART" id="SM00353">
    <property type="entry name" value="HLH"/>
    <property type="match status" value="1"/>
</dbReference>
<name>A0AAV5D1M2_ELECO</name>
<evidence type="ECO:0000256" key="1">
    <source>
        <dbReference type="ARBA" id="ARBA00005510"/>
    </source>
</evidence>
<comment type="caution">
    <text evidence="8">The sequence shown here is derived from an EMBL/GenBank/DDBJ whole genome shotgun (WGS) entry which is preliminary data.</text>
</comment>
<dbReference type="Gene3D" id="4.10.280.10">
    <property type="entry name" value="Helix-loop-helix DNA-binding domain"/>
    <property type="match status" value="1"/>
</dbReference>
<dbReference type="AlphaFoldDB" id="A0AAV5D1M2"/>
<dbReference type="SUPFAM" id="SSF47459">
    <property type="entry name" value="HLH, helix-loop-helix DNA-binding domain"/>
    <property type="match status" value="1"/>
</dbReference>
<reference evidence="8" key="1">
    <citation type="journal article" date="2018" name="DNA Res.">
        <title>Multiple hybrid de novo genome assembly of finger millet, an orphan allotetraploid crop.</title>
        <authorList>
            <person name="Hatakeyama M."/>
            <person name="Aluri S."/>
            <person name="Balachadran M.T."/>
            <person name="Sivarajan S.R."/>
            <person name="Patrignani A."/>
            <person name="Gruter S."/>
            <person name="Poveda L."/>
            <person name="Shimizu-Inatsugi R."/>
            <person name="Baeten J."/>
            <person name="Francoijs K.J."/>
            <person name="Nataraja K.N."/>
            <person name="Reddy Y.A.N."/>
            <person name="Phadnis S."/>
            <person name="Ravikumar R.L."/>
            <person name="Schlapbach R."/>
            <person name="Sreeman S.M."/>
            <person name="Shimizu K.K."/>
        </authorList>
    </citation>
    <scope>NUCLEOTIDE SEQUENCE</scope>
</reference>
<proteinExistence type="inferred from homology"/>
<gene>
    <name evidence="8" type="primary">ga21691</name>
    <name evidence="8" type="ORF">PR202_ga21691</name>
</gene>
<dbReference type="EMBL" id="BQKI01000010">
    <property type="protein sequence ID" value="GJN04167.1"/>
    <property type="molecule type" value="Genomic_DNA"/>
</dbReference>
<feature type="coiled-coil region" evidence="5">
    <location>
        <begin position="121"/>
        <end position="155"/>
    </location>
</feature>
<keyword evidence="9" id="KW-1185">Reference proteome</keyword>
<dbReference type="GO" id="GO:0005634">
    <property type="term" value="C:nucleus"/>
    <property type="evidence" value="ECO:0007669"/>
    <property type="project" value="UniProtKB-SubCell"/>
</dbReference>
<evidence type="ECO:0000259" key="7">
    <source>
        <dbReference type="PROSITE" id="PS50888"/>
    </source>
</evidence>
<dbReference type="PROSITE" id="PS50888">
    <property type="entry name" value="BHLH"/>
    <property type="match status" value="1"/>
</dbReference>
<evidence type="ECO:0000256" key="4">
    <source>
        <dbReference type="RuleBase" id="RU369104"/>
    </source>
</evidence>
<organism evidence="8 9">
    <name type="scientific">Eleusine coracana subsp. coracana</name>
    <dbReference type="NCBI Taxonomy" id="191504"/>
    <lineage>
        <taxon>Eukaryota</taxon>
        <taxon>Viridiplantae</taxon>
        <taxon>Streptophyta</taxon>
        <taxon>Embryophyta</taxon>
        <taxon>Tracheophyta</taxon>
        <taxon>Spermatophyta</taxon>
        <taxon>Magnoliopsida</taxon>
        <taxon>Liliopsida</taxon>
        <taxon>Poales</taxon>
        <taxon>Poaceae</taxon>
        <taxon>PACMAD clade</taxon>
        <taxon>Chloridoideae</taxon>
        <taxon>Cynodonteae</taxon>
        <taxon>Eleusininae</taxon>
        <taxon>Eleusine</taxon>
    </lineage>
</organism>
<evidence type="ECO:0000256" key="2">
    <source>
        <dbReference type="ARBA" id="ARBA00023015"/>
    </source>
</evidence>
<dbReference type="Pfam" id="PF00010">
    <property type="entry name" value="HLH"/>
    <property type="match status" value="1"/>
</dbReference>
<dbReference type="GO" id="GO:0003700">
    <property type="term" value="F:DNA-binding transcription factor activity"/>
    <property type="evidence" value="ECO:0007669"/>
    <property type="project" value="InterPro"/>
</dbReference>
<keyword evidence="2 4" id="KW-0805">Transcription regulation</keyword>
<reference evidence="8" key="2">
    <citation type="submission" date="2021-12" db="EMBL/GenBank/DDBJ databases">
        <title>Resequencing data analysis of finger millet.</title>
        <authorList>
            <person name="Hatakeyama M."/>
            <person name="Aluri S."/>
            <person name="Balachadran M.T."/>
            <person name="Sivarajan S.R."/>
            <person name="Poveda L."/>
            <person name="Shimizu-Inatsugi R."/>
            <person name="Schlapbach R."/>
            <person name="Sreeman S.M."/>
            <person name="Shimizu K.K."/>
        </authorList>
    </citation>
    <scope>NUCLEOTIDE SEQUENCE</scope>
</reference>
<evidence type="ECO:0000256" key="6">
    <source>
        <dbReference type="SAM" id="MobiDB-lite"/>
    </source>
</evidence>
<dbReference type="GO" id="GO:0046983">
    <property type="term" value="F:protein dimerization activity"/>
    <property type="evidence" value="ECO:0007669"/>
    <property type="project" value="InterPro"/>
</dbReference>
<dbReference type="InterPro" id="IPR011598">
    <property type="entry name" value="bHLH_dom"/>
</dbReference>
<accession>A0AAV5D1M2</accession>
<evidence type="ECO:0000313" key="9">
    <source>
        <dbReference type="Proteomes" id="UP001054889"/>
    </source>
</evidence>
<keyword evidence="4" id="KW-0539">Nucleus</keyword>
<feature type="region of interest" description="Disordered" evidence="6">
    <location>
        <begin position="1"/>
        <end position="23"/>
    </location>
</feature>
<evidence type="ECO:0000313" key="8">
    <source>
        <dbReference type="EMBL" id="GJN04167.1"/>
    </source>
</evidence>
<feature type="compositionally biased region" description="Low complexity" evidence="6">
    <location>
        <begin position="9"/>
        <end position="22"/>
    </location>
</feature>
<dbReference type="InterPro" id="IPR045084">
    <property type="entry name" value="AIB/MYC-like"/>
</dbReference>
<keyword evidence="3 4" id="KW-0804">Transcription</keyword>
<evidence type="ECO:0000256" key="3">
    <source>
        <dbReference type="ARBA" id="ARBA00023163"/>
    </source>
</evidence>
<protein>
    <recommendedName>
        <fullName evidence="4">Transcription factor</fullName>
        <shortName evidence="4">bHLH transcription factor</shortName>
    </recommendedName>
    <alternativeName>
        <fullName evidence="4">Basic helix-loop-helix protein</fullName>
    </alternativeName>
</protein>
<dbReference type="InterPro" id="IPR036638">
    <property type="entry name" value="HLH_DNA-bd_sf"/>
</dbReference>
<dbReference type="Proteomes" id="UP001054889">
    <property type="component" value="Unassembled WGS sequence"/>
</dbReference>
<comment type="similarity">
    <text evidence="1">Belongs to the bHLH protein family.</text>
</comment>
<dbReference type="GO" id="GO:0000976">
    <property type="term" value="F:transcription cis-regulatory region binding"/>
    <property type="evidence" value="ECO:0007669"/>
    <property type="project" value="TreeGrafter"/>
</dbReference>
<feature type="compositionally biased region" description="Basic and acidic residues" evidence="6">
    <location>
        <begin position="78"/>
        <end position="91"/>
    </location>
</feature>